<sequence length="94" mass="10334">MEIEVVCDNLDFGEHRHQHQCIILGDHGRPVRDSVAAELHSNGEVGAATGKRTGAKSKCAQEGGRTNRRIRMPRSASLRCCSCRVLQLGMNYAD</sequence>
<dbReference type="Proteomes" id="UP000000763">
    <property type="component" value="Chromosome 9"/>
</dbReference>
<reference evidence="2" key="2">
    <citation type="journal article" date="2008" name="Nucleic Acids Res.">
        <title>The rice annotation project database (RAP-DB): 2008 update.</title>
        <authorList>
            <consortium name="The rice annotation project (RAP)"/>
        </authorList>
    </citation>
    <scope>GENOME REANNOTATION</scope>
    <source>
        <strain evidence="2">cv. Nipponbare</strain>
    </source>
</reference>
<evidence type="ECO:0000313" key="1">
    <source>
        <dbReference type="EMBL" id="BAD26458.1"/>
    </source>
</evidence>
<dbReference type="AlphaFoldDB" id="Q6H491"/>
<protein>
    <submittedName>
        <fullName evidence="1">Uncharacterized protein</fullName>
    </submittedName>
</protein>
<organism evidence="1 2">
    <name type="scientific">Oryza sativa subsp. japonica</name>
    <name type="common">Rice</name>
    <dbReference type="NCBI Taxonomy" id="39947"/>
    <lineage>
        <taxon>Eukaryota</taxon>
        <taxon>Viridiplantae</taxon>
        <taxon>Streptophyta</taxon>
        <taxon>Embryophyta</taxon>
        <taxon>Tracheophyta</taxon>
        <taxon>Spermatophyta</taxon>
        <taxon>Magnoliopsida</taxon>
        <taxon>Liliopsida</taxon>
        <taxon>Poales</taxon>
        <taxon>Poaceae</taxon>
        <taxon>BOP clade</taxon>
        <taxon>Oryzoideae</taxon>
        <taxon>Oryzeae</taxon>
        <taxon>Oryzinae</taxon>
        <taxon>Oryza</taxon>
        <taxon>Oryza sativa</taxon>
    </lineage>
</organism>
<accession>Q6H491</accession>
<evidence type="ECO:0000313" key="2">
    <source>
        <dbReference type="Proteomes" id="UP000000763"/>
    </source>
</evidence>
<dbReference type="EMBL" id="AP005904">
    <property type="protein sequence ID" value="BAD26458.1"/>
    <property type="molecule type" value="Genomic_DNA"/>
</dbReference>
<name>Q6H491_ORYSJ</name>
<reference evidence="2" key="1">
    <citation type="journal article" date="2005" name="Nature">
        <title>The map-based sequence of the rice genome.</title>
        <authorList>
            <consortium name="International rice genome sequencing project (IRGSP)"/>
            <person name="Matsumoto T."/>
            <person name="Wu J."/>
            <person name="Kanamori H."/>
            <person name="Katayose Y."/>
            <person name="Fujisawa M."/>
            <person name="Namiki N."/>
            <person name="Mizuno H."/>
            <person name="Yamamoto K."/>
            <person name="Antonio B.A."/>
            <person name="Baba T."/>
            <person name="Sakata K."/>
            <person name="Nagamura Y."/>
            <person name="Aoki H."/>
            <person name="Arikawa K."/>
            <person name="Arita K."/>
            <person name="Bito T."/>
            <person name="Chiden Y."/>
            <person name="Fujitsuka N."/>
            <person name="Fukunaka R."/>
            <person name="Hamada M."/>
            <person name="Harada C."/>
            <person name="Hayashi A."/>
            <person name="Hijishita S."/>
            <person name="Honda M."/>
            <person name="Hosokawa S."/>
            <person name="Ichikawa Y."/>
            <person name="Idonuma A."/>
            <person name="Iijima M."/>
            <person name="Ikeda M."/>
            <person name="Ikeno M."/>
            <person name="Ito K."/>
            <person name="Ito S."/>
            <person name="Ito T."/>
            <person name="Ito Y."/>
            <person name="Ito Y."/>
            <person name="Iwabuchi A."/>
            <person name="Kamiya K."/>
            <person name="Karasawa W."/>
            <person name="Kurita K."/>
            <person name="Katagiri S."/>
            <person name="Kikuta A."/>
            <person name="Kobayashi H."/>
            <person name="Kobayashi N."/>
            <person name="Machita K."/>
            <person name="Maehara T."/>
            <person name="Masukawa M."/>
            <person name="Mizubayashi T."/>
            <person name="Mukai Y."/>
            <person name="Nagasaki H."/>
            <person name="Nagata Y."/>
            <person name="Naito S."/>
            <person name="Nakashima M."/>
            <person name="Nakama Y."/>
            <person name="Nakamichi Y."/>
            <person name="Nakamura M."/>
            <person name="Meguro A."/>
            <person name="Negishi M."/>
            <person name="Ohta I."/>
            <person name="Ohta T."/>
            <person name="Okamoto M."/>
            <person name="Ono N."/>
            <person name="Saji S."/>
            <person name="Sakaguchi M."/>
            <person name="Sakai K."/>
            <person name="Shibata M."/>
            <person name="Shimokawa T."/>
            <person name="Song J."/>
            <person name="Takazaki Y."/>
            <person name="Terasawa K."/>
            <person name="Tsugane M."/>
            <person name="Tsuji K."/>
            <person name="Ueda S."/>
            <person name="Waki K."/>
            <person name="Yamagata H."/>
            <person name="Yamamoto M."/>
            <person name="Yamamoto S."/>
            <person name="Yamane H."/>
            <person name="Yoshiki S."/>
            <person name="Yoshihara R."/>
            <person name="Yukawa K."/>
            <person name="Zhong H."/>
            <person name="Yano M."/>
            <person name="Yuan Q."/>
            <person name="Ouyang S."/>
            <person name="Liu J."/>
            <person name="Jones K.M."/>
            <person name="Gansberger K."/>
            <person name="Moffat K."/>
            <person name="Hill J."/>
            <person name="Bera J."/>
            <person name="Fadrosh D."/>
            <person name="Jin S."/>
            <person name="Johri S."/>
            <person name="Kim M."/>
            <person name="Overton L."/>
            <person name="Reardon M."/>
            <person name="Tsitrin T."/>
            <person name="Vuong H."/>
            <person name="Weaver B."/>
            <person name="Ciecko A."/>
            <person name="Tallon L."/>
            <person name="Jackson J."/>
            <person name="Pai G."/>
            <person name="Aken S.V."/>
            <person name="Utterback T."/>
            <person name="Reidmuller S."/>
            <person name="Feldblyum T."/>
            <person name="Hsiao J."/>
            <person name="Zismann V."/>
            <person name="Iobst S."/>
            <person name="de Vazeille A.R."/>
            <person name="Buell C.R."/>
            <person name="Ying K."/>
            <person name="Li Y."/>
            <person name="Lu T."/>
            <person name="Huang Y."/>
            <person name="Zhao Q."/>
            <person name="Feng Q."/>
            <person name="Zhang L."/>
            <person name="Zhu J."/>
            <person name="Weng Q."/>
            <person name="Mu J."/>
            <person name="Lu Y."/>
            <person name="Fan D."/>
            <person name="Liu Y."/>
            <person name="Guan J."/>
            <person name="Zhang Y."/>
            <person name="Yu S."/>
            <person name="Liu X."/>
            <person name="Zhang Y."/>
            <person name="Hong G."/>
            <person name="Han B."/>
            <person name="Choisne N."/>
            <person name="Demange N."/>
            <person name="Orjeda G."/>
            <person name="Samain S."/>
            <person name="Cattolico L."/>
            <person name="Pelletier E."/>
            <person name="Couloux A."/>
            <person name="Segurens B."/>
            <person name="Wincker P."/>
            <person name="D'Hont A."/>
            <person name="Scarpelli C."/>
            <person name="Weissenbach J."/>
            <person name="Salanoubat M."/>
            <person name="Quetier F."/>
            <person name="Yu Y."/>
            <person name="Kim H.R."/>
            <person name="Rambo T."/>
            <person name="Currie J."/>
            <person name="Collura K."/>
            <person name="Luo M."/>
            <person name="Yang T."/>
            <person name="Ammiraju J.S.S."/>
            <person name="Engler F."/>
            <person name="Soderlund C."/>
            <person name="Wing R.A."/>
            <person name="Palmer L.E."/>
            <person name="de la Bastide M."/>
            <person name="Spiegel L."/>
            <person name="Nascimento L."/>
            <person name="Zutavern T."/>
            <person name="O'Shaughnessy A."/>
            <person name="Dike S."/>
            <person name="Dedhia N."/>
            <person name="Preston R."/>
            <person name="Balija V."/>
            <person name="McCombie W.R."/>
            <person name="Chow T."/>
            <person name="Chen H."/>
            <person name="Chung M."/>
            <person name="Chen C."/>
            <person name="Shaw J."/>
            <person name="Wu H."/>
            <person name="Hsiao K."/>
            <person name="Chao Y."/>
            <person name="Chu M."/>
            <person name="Cheng C."/>
            <person name="Hour A."/>
            <person name="Lee P."/>
            <person name="Lin S."/>
            <person name="Lin Y."/>
            <person name="Liou J."/>
            <person name="Liu S."/>
            <person name="Hsing Y."/>
            <person name="Raghuvanshi S."/>
            <person name="Mohanty A."/>
            <person name="Bharti A.K."/>
            <person name="Gaur A."/>
            <person name="Gupta V."/>
            <person name="Kumar D."/>
            <person name="Ravi V."/>
            <person name="Vij S."/>
            <person name="Kapur A."/>
            <person name="Khurana P."/>
            <person name="Khurana P."/>
            <person name="Khurana J.P."/>
            <person name="Tyagi A.K."/>
            <person name="Gaikwad K."/>
            <person name="Singh A."/>
            <person name="Dalal V."/>
            <person name="Srivastava S."/>
            <person name="Dixit A."/>
            <person name="Pal A.K."/>
            <person name="Ghazi I.A."/>
            <person name="Yadav M."/>
            <person name="Pandit A."/>
            <person name="Bhargava A."/>
            <person name="Sureshbabu K."/>
            <person name="Batra K."/>
            <person name="Sharma T.R."/>
            <person name="Mohapatra T."/>
            <person name="Singh N.K."/>
            <person name="Messing J."/>
            <person name="Nelson A.B."/>
            <person name="Fuks G."/>
            <person name="Kavchok S."/>
            <person name="Keizer G."/>
            <person name="Linton E."/>
            <person name="Llaca V."/>
            <person name="Song R."/>
            <person name="Tanyolac B."/>
            <person name="Young S."/>
            <person name="Ho-Il K."/>
            <person name="Hahn J.H."/>
            <person name="Sangsakoo G."/>
            <person name="Vanavichit A."/>
            <person name="de Mattos Luiz.A.T."/>
            <person name="Zimmer P.D."/>
            <person name="Malone G."/>
            <person name="Dellagostin O."/>
            <person name="de Oliveira A.C."/>
            <person name="Bevan M."/>
            <person name="Bancroft I."/>
            <person name="Minx P."/>
            <person name="Cordum H."/>
            <person name="Wilson R."/>
            <person name="Cheng Z."/>
            <person name="Jin W."/>
            <person name="Jiang J."/>
            <person name="Leong S.A."/>
            <person name="Iwama H."/>
            <person name="Gojobori T."/>
            <person name="Itoh T."/>
            <person name="Niimura Y."/>
            <person name="Fujii Y."/>
            <person name="Habara T."/>
            <person name="Sakai H."/>
            <person name="Sato Y."/>
            <person name="Wilson G."/>
            <person name="Kumar K."/>
            <person name="McCouch S."/>
            <person name="Juretic N."/>
            <person name="Hoen D."/>
            <person name="Wright S."/>
            <person name="Bruskiewich R."/>
            <person name="Bureau T."/>
            <person name="Miyao A."/>
            <person name="Hirochika H."/>
            <person name="Nishikawa T."/>
            <person name="Kadowaki K."/>
            <person name="Sugiura M."/>
            <person name="Burr B."/>
            <person name="Sasaki T."/>
        </authorList>
    </citation>
    <scope>NUCLEOTIDE SEQUENCE [LARGE SCALE GENOMIC DNA]</scope>
    <source>
        <strain evidence="2">cv. Nipponbare</strain>
    </source>
</reference>
<proteinExistence type="predicted"/>
<gene>
    <name evidence="1" type="primary">B1040D06.29</name>
</gene>